<accession>A0ABV6N350</accession>
<evidence type="ECO:0000256" key="1">
    <source>
        <dbReference type="ARBA" id="ARBA00022988"/>
    </source>
</evidence>
<dbReference type="InterPro" id="IPR038277">
    <property type="entry name" value="UreF_sf"/>
</dbReference>
<organism evidence="4 5">
    <name type="scientific">Kutzneria chonburiensis</name>
    <dbReference type="NCBI Taxonomy" id="1483604"/>
    <lineage>
        <taxon>Bacteria</taxon>
        <taxon>Bacillati</taxon>
        <taxon>Actinomycetota</taxon>
        <taxon>Actinomycetes</taxon>
        <taxon>Pseudonocardiales</taxon>
        <taxon>Pseudonocardiaceae</taxon>
        <taxon>Kutzneria</taxon>
    </lineage>
</organism>
<feature type="region of interest" description="Disordered" evidence="3">
    <location>
        <begin position="75"/>
        <end position="97"/>
    </location>
</feature>
<protein>
    <submittedName>
        <fullName evidence="4">Urease accessory protein UreF</fullName>
    </submittedName>
</protein>
<keyword evidence="1" id="KW-0996">Nickel insertion</keyword>
<dbReference type="Pfam" id="PF01730">
    <property type="entry name" value="UreF"/>
    <property type="match status" value="1"/>
</dbReference>
<dbReference type="PIRSF" id="PIRSF009467">
    <property type="entry name" value="Ureas_acces_UreF"/>
    <property type="match status" value="1"/>
</dbReference>
<comment type="caution">
    <text evidence="4">The sequence shown here is derived from an EMBL/GenBank/DDBJ whole genome shotgun (WGS) entry which is preliminary data.</text>
</comment>
<keyword evidence="2" id="KW-0143">Chaperone</keyword>
<dbReference type="InterPro" id="IPR002639">
    <property type="entry name" value="UreF"/>
</dbReference>
<dbReference type="RefSeq" id="WP_273937257.1">
    <property type="nucleotide sequence ID" value="NZ_CP097263.1"/>
</dbReference>
<evidence type="ECO:0000313" key="4">
    <source>
        <dbReference type="EMBL" id="MFC0547023.1"/>
    </source>
</evidence>
<dbReference type="Gene3D" id="1.10.4190.10">
    <property type="entry name" value="Urease accessory protein UreF"/>
    <property type="match status" value="1"/>
</dbReference>
<dbReference type="EMBL" id="JBHLUD010000013">
    <property type="protein sequence ID" value="MFC0547023.1"/>
    <property type="molecule type" value="Genomic_DNA"/>
</dbReference>
<keyword evidence="5" id="KW-1185">Reference proteome</keyword>
<dbReference type="PANTHER" id="PTHR33620">
    <property type="entry name" value="UREASE ACCESSORY PROTEIN F"/>
    <property type="match status" value="1"/>
</dbReference>
<reference evidence="4 5" key="1">
    <citation type="submission" date="2024-09" db="EMBL/GenBank/DDBJ databases">
        <authorList>
            <person name="Sun Q."/>
            <person name="Mori K."/>
        </authorList>
    </citation>
    <scope>NUCLEOTIDE SEQUENCE [LARGE SCALE GENOMIC DNA]</scope>
    <source>
        <strain evidence="4 5">TBRC 1432</strain>
    </source>
</reference>
<gene>
    <name evidence="4" type="ORF">ACFFH7_36320</name>
</gene>
<evidence type="ECO:0000313" key="5">
    <source>
        <dbReference type="Proteomes" id="UP001589810"/>
    </source>
</evidence>
<sequence>MSAVLLVLADSRFPGGGHAHSGGVEEAAARGLITDEASLESFLIGRLRTNGLVSAAFAAAAVDSDWSTLDAELDARTPSPAQRAASRAQGKSTLRAGRAAWPSPRLKELSQPHQAIAIGALVQVAGGTAREAAECAAYLSVSGPASAAVRLLGLDPFQVNAIVARMNLEAVVGEALKGLPMLGAPALDLFADNHARIHQQEVRLFVS</sequence>
<proteinExistence type="predicted"/>
<name>A0ABV6N350_9PSEU</name>
<evidence type="ECO:0000256" key="3">
    <source>
        <dbReference type="SAM" id="MobiDB-lite"/>
    </source>
</evidence>
<evidence type="ECO:0000256" key="2">
    <source>
        <dbReference type="ARBA" id="ARBA00023186"/>
    </source>
</evidence>
<dbReference type="Proteomes" id="UP001589810">
    <property type="component" value="Unassembled WGS sequence"/>
</dbReference>
<dbReference type="PANTHER" id="PTHR33620:SF1">
    <property type="entry name" value="UREASE ACCESSORY PROTEIN F"/>
    <property type="match status" value="1"/>
</dbReference>